<evidence type="ECO:0000256" key="2">
    <source>
        <dbReference type="ARBA" id="ARBA00023002"/>
    </source>
</evidence>
<dbReference type="OrthoDB" id="6882680at2"/>
<evidence type="ECO:0000256" key="1">
    <source>
        <dbReference type="ARBA" id="ARBA00009986"/>
    </source>
</evidence>
<dbReference type="InterPro" id="IPR015590">
    <property type="entry name" value="Aldehyde_DH_dom"/>
</dbReference>
<dbReference type="GO" id="GO:0016620">
    <property type="term" value="F:oxidoreductase activity, acting on the aldehyde or oxo group of donors, NAD or NADP as acceptor"/>
    <property type="evidence" value="ECO:0007669"/>
    <property type="project" value="InterPro"/>
</dbReference>
<dbReference type="AlphaFoldDB" id="A0A3N1CSE7"/>
<dbReference type="InterPro" id="IPR016162">
    <property type="entry name" value="Ald_DH_N"/>
</dbReference>
<dbReference type="Pfam" id="PF00171">
    <property type="entry name" value="Aldedh"/>
    <property type="match status" value="1"/>
</dbReference>
<reference evidence="6 7" key="1">
    <citation type="submission" date="2018-11" db="EMBL/GenBank/DDBJ databases">
        <title>Sequencing the genomes of 1000 actinobacteria strains.</title>
        <authorList>
            <person name="Klenk H.-P."/>
        </authorList>
    </citation>
    <scope>NUCLEOTIDE SEQUENCE [LARGE SCALE GENOMIC DNA]</scope>
    <source>
        <strain evidence="6 7">DSM 44254</strain>
    </source>
</reference>
<dbReference type="Gene3D" id="3.40.309.10">
    <property type="entry name" value="Aldehyde Dehydrogenase, Chain A, domain 2"/>
    <property type="match status" value="1"/>
</dbReference>
<dbReference type="CDD" id="cd07106">
    <property type="entry name" value="ALDH_AldA-AAD23400"/>
    <property type="match status" value="1"/>
</dbReference>
<evidence type="ECO:0000313" key="7">
    <source>
        <dbReference type="Proteomes" id="UP000272400"/>
    </source>
</evidence>
<dbReference type="PROSITE" id="PS00687">
    <property type="entry name" value="ALDEHYDE_DEHYDR_GLU"/>
    <property type="match status" value="1"/>
</dbReference>
<name>A0A3N1CSE7_9ACTN</name>
<dbReference type="EMBL" id="RJKE01000001">
    <property type="protein sequence ID" value="ROO84223.1"/>
    <property type="molecule type" value="Genomic_DNA"/>
</dbReference>
<keyword evidence="7" id="KW-1185">Reference proteome</keyword>
<keyword evidence="2 4" id="KW-0560">Oxidoreductase</keyword>
<dbReference type="InterPro" id="IPR016163">
    <property type="entry name" value="Ald_DH_C"/>
</dbReference>
<accession>A0A3N1CSE7</accession>
<comment type="caution">
    <text evidence="6">The sequence shown here is derived from an EMBL/GenBank/DDBJ whole genome shotgun (WGS) entry which is preliminary data.</text>
</comment>
<feature type="domain" description="Aldehyde dehydrogenase" evidence="5">
    <location>
        <begin position="17"/>
        <end position="461"/>
    </location>
</feature>
<evidence type="ECO:0000256" key="4">
    <source>
        <dbReference type="RuleBase" id="RU003345"/>
    </source>
</evidence>
<dbReference type="InterPro" id="IPR044086">
    <property type="entry name" value="LUC3-like"/>
</dbReference>
<dbReference type="InterPro" id="IPR016160">
    <property type="entry name" value="Ald_DH_CS_CYS"/>
</dbReference>
<protein>
    <submittedName>
        <fullName evidence="6">Acyl-CoA reductase-like NAD-dependent aldehyde dehydrogenase</fullName>
    </submittedName>
</protein>
<evidence type="ECO:0000259" key="5">
    <source>
        <dbReference type="Pfam" id="PF00171"/>
    </source>
</evidence>
<dbReference type="PROSITE" id="PS00070">
    <property type="entry name" value="ALDEHYDE_DEHYDR_CYS"/>
    <property type="match status" value="1"/>
</dbReference>
<comment type="similarity">
    <text evidence="1 4">Belongs to the aldehyde dehydrogenase family.</text>
</comment>
<dbReference type="Gene3D" id="3.40.605.10">
    <property type="entry name" value="Aldehyde Dehydrogenase, Chain A, domain 1"/>
    <property type="match status" value="1"/>
</dbReference>
<dbReference type="SUPFAM" id="SSF53720">
    <property type="entry name" value="ALDH-like"/>
    <property type="match status" value="1"/>
</dbReference>
<sequence length="468" mass="48832">MSQYGMTIGGTSVKGEGSFDVVNPATGQVHAQAPDASPEQLDAAFDAAREAYKGWKDDLAARRAALHAAGDLLMAKAQELAPVLTAEQGKPLGEAAGEVFASGYWLKHHADLEIPHDVIRDDATAYVEVVRRPMGVVAAITPWNFPLLLACWKIAPALLAGNTMVLKPSPFTPITTLAVGELLQGVLPAGVLNVVSGRDPLGALMTAHPVPRKVSFTGSVATGKRVAAAAASDLKRVTLELGGNDPAIVLPDADPSVVAPKLFDHAFMNNGQICSAIKRVYVPDNLHDDIVEALAALAREAKVGDGTAEGVRLGPLNNAPQRERVAELVADALSHGATAVAGGKAVDGPGYFHEPTIIAGATDGFALVDEEQFGPALPVVRYSSVEEAVERANGTHFGLGGSVWSADEDRAYEVASGLECGTAWVNTHLALHPGQPFGGFGWSGVGTENGPWGLEGFTEVQVRHRAKG</sequence>
<dbReference type="Proteomes" id="UP000272400">
    <property type="component" value="Unassembled WGS sequence"/>
</dbReference>
<evidence type="ECO:0000313" key="6">
    <source>
        <dbReference type="EMBL" id="ROO84223.1"/>
    </source>
</evidence>
<dbReference type="PANTHER" id="PTHR11699">
    <property type="entry name" value="ALDEHYDE DEHYDROGENASE-RELATED"/>
    <property type="match status" value="1"/>
</dbReference>
<dbReference type="FunFam" id="3.40.309.10:FF:000009">
    <property type="entry name" value="Aldehyde dehydrogenase A"/>
    <property type="match status" value="1"/>
</dbReference>
<dbReference type="FunFam" id="3.40.605.10:FF:000007">
    <property type="entry name" value="NAD/NADP-dependent betaine aldehyde dehydrogenase"/>
    <property type="match status" value="1"/>
</dbReference>
<organism evidence="6 7">
    <name type="scientific">Actinocorallia herbida</name>
    <dbReference type="NCBI Taxonomy" id="58109"/>
    <lineage>
        <taxon>Bacteria</taxon>
        <taxon>Bacillati</taxon>
        <taxon>Actinomycetota</taxon>
        <taxon>Actinomycetes</taxon>
        <taxon>Streptosporangiales</taxon>
        <taxon>Thermomonosporaceae</taxon>
        <taxon>Actinocorallia</taxon>
    </lineage>
</organism>
<gene>
    <name evidence="6" type="ORF">EDD29_1743</name>
</gene>
<dbReference type="RefSeq" id="WP_123663865.1">
    <property type="nucleotide sequence ID" value="NZ_RJKE01000001.1"/>
</dbReference>
<evidence type="ECO:0000256" key="3">
    <source>
        <dbReference type="PROSITE-ProRule" id="PRU10007"/>
    </source>
</evidence>
<proteinExistence type="inferred from homology"/>
<dbReference type="InterPro" id="IPR016161">
    <property type="entry name" value="Ald_DH/histidinol_DH"/>
</dbReference>
<dbReference type="InterPro" id="IPR029510">
    <property type="entry name" value="Ald_DH_CS_GLU"/>
</dbReference>
<feature type="active site" evidence="3">
    <location>
        <position position="240"/>
    </location>
</feature>